<dbReference type="PANTHER" id="PTHR45937:SF1">
    <property type="entry name" value="ASPARAGINE SYNTHETASE DOMAIN-CONTAINING PROTEIN 1"/>
    <property type="match status" value="1"/>
</dbReference>
<dbReference type="InterPro" id="IPR051857">
    <property type="entry name" value="Asn_synthetase_domain"/>
</dbReference>
<organism evidence="5 6">
    <name type="scientific">Eimeria acervulina</name>
    <name type="common">Coccidian parasite</name>
    <dbReference type="NCBI Taxonomy" id="5801"/>
    <lineage>
        <taxon>Eukaryota</taxon>
        <taxon>Sar</taxon>
        <taxon>Alveolata</taxon>
        <taxon>Apicomplexa</taxon>
        <taxon>Conoidasida</taxon>
        <taxon>Coccidia</taxon>
        <taxon>Eucoccidiorida</taxon>
        <taxon>Eimeriorina</taxon>
        <taxon>Eimeriidae</taxon>
        <taxon>Eimeria</taxon>
    </lineage>
</organism>
<evidence type="ECO:0000256" key="2">
    <source>
        <dbReference type="ARBA" id="ARBA00022888"/>
    </source>
</evidence>
<dbReference type="VEuPathDB" id="ToxoDB:EAH_00001240"/>
<reference evidence="5" key="1">
    <citation type="submission" date="2013-10" db="EMBL/GenBank/DDBJ databases">
        <title>Genomic analysis of the causative agents of coccidiosis in chickens.</title>
        <authorList>
            <person name="Reid A.J."/>
            <person name="Blake D."/>
            <person name="Billington K."/>
            <person name="Browne H."/>
            <person name="Dunn M."/>
            <person name="Hung S."/>
            <person name="Kawahara F."/>
            <person name="Miranda-Saavedra D."/>
            <person name="Mourier T."/>
            <person name="Nagra H."/>
            <person name="Otto T.D."/>
            <person name="Rawlings N."/>
            <person name="Sanchez A."/>
            <person name="Sanders M."/>
            <person name="Subramaniam C."/>
            <person name="Tay Y."/>
            <person name="Dear P."/>
            <person name="Doerig C."/>
            <person name="Gruber A."/>
            <person name="Parkinson J."/>
            <person name="Shirley M."/>
            <person name="Wan K.L."/>
            <person name="Berriman M."/>
            <person name="Tomley F."/>
            <person name="Pain A."/>
        </authorList>
    </citation>
    <scope>NUCLEOTIDE SEQUENCE</scope>
    <source>
        <strain evidence="5">Houghton</strain>
    </source>
</reference>
<protein>
    <recommendedName>
        <fullName evidence="4">Asparagine synthetase domain-containing protein</fullName>
    </recommendedName>
</protein>
<accession>U6GGP5</accession>
<dbReference type="Gene3D" id="3.40.50.620">
    <property type="entry name" value="HUPs"/>
    <property type="match status" value="2"/>
</dbReference>
<dbReference type="GO" id="GO:0004066">
    <property type="term" value="F:asparagine synthase (glutamine-hydrolyzing) activity"/>
    <property type="evidence" value="ECO:0007669"/>
    <property type="project" value="InterPro"/>
</dbReference>
<proteinExistence type="predicted"/>
<dbReference type="AlphaFoldDB" id="U6GGP5"/>
<gene>
    <name evidence="5" type="ORF">EAH_00001240</name>
</gene>
<evidence type="ECO:0000256" key="3">
    <source>
        <dbReference type="ARBA" id="ARBA00022962"/>
    </source>
</evidence>
<dbReference type="OMA" id="FFCRDKL"/>
<dbReference type="Pfam" id="PF00733">
    <property type="entry name" value="Asn_synthase"/>
    <property type="match status" value="1"/>
</dbReference>
<dbReference type="EMBL" id="HG670908">
    <property type="protein sequence ID" value="CDI78722.1"/>
    <property type="molecule type" value="Genomic_DNA"/>
</dbReference>
<reference evidence="5" key="2">
    <citation type="submission" date="2013-10" db="EMBL/GenBank/DDBJ databases">
        <authorList>
            <person name="Aslett M."/>
        </authorList>
    </citation>
    <scope>NUCLEOTIDE SEQUENCE</scope>
    <source>
        <strain evidence="5">Houghton</strain>
    </source>
</reference>
<keyword evidence="1" id="KW-0028">Amino-acid biosynthesis</keyword>
<evidence type="ECO:0000313" key="6">
    <source>
        <dbReference type="Proteomes" id="UP000018050"/>
    </source>
</evidence>
<keyword evidence="6" id="KW-1185">Reference proteome</keyword>
<dbReference type="OrthoDB" id="10252281at2759"/>
<keyword evidence="2" id="KW-0061">Asparagine biosynthesis</keyword>
<keyword evidence="3" id="KW-0315">Glutamine amidotransferase</keyword>
<dbReference type="GO" id="GO:0006529">
    <property type="term" value="P:asparagine biosynthetic process"/>
    <property type="evidence" value="ECO:0007669"/>
    <property type="project" value="UniProtKB-KW"/>
</dbReference>
<evidence type="ECO:0000259" key="4">
    <source>
        <dbReference type="Pfam" id="PF00733"/>
    </source>
</evidence>
<evidence type="ECO:0000313" key="5">
    <source>
        <dbReference type="EMBL" id="CDI78722.1"/>
    </source>
</evidence>
<dbReference type="Proteomes" id="UP000018050">
    <property type="component" value="Unassembled WGS sequence"/>
</dbReference>
<dbReference type="InterPro" id="IPR001962">
    <property type="entry name" value="Asn_synthase"/>
</dbReference>
<dbReference type="PANTHER" id="PTHR45937">
    <property type="entry name" value="ASPARAGINE SYNTHETASE DOMAIN-CONTAINING PROTEIN 1"/>
    <property type="match status" value="1"/>
</dbReference>
<dbReference type="InterPro" id="IPR014729">
    <property type="entry name" value="Rossmann-like_a/b/a_fold"/>
</dbReference>
<dbReference type="GeneID" id="25268194"/>
<dbReference type="RefSeq" id="XP_013251073.1">
    <property type="nucleotide sequence ID" value="XM_013395619.1"/>
</dbReference>
<dbReference type="SUPFAM" id="SSF52402">
    <property type="entry name" value="Adenine nucleotide alpha hydrolases-like"/>
    <property type="match status" value="1"/>
</dbReference>
<sequence>MSRGFAVSVRTGGVSPQAEGSNCVVVTSRFPESTINDKGPAGDVHVTFSGERIFRASQGPSEAQQSIESAGCTQSNQTLVVFGDSGSCSVGSGDVWEALFSSLCQIEGTKETRASYEGKEVWQEWGDQQEQHLTGGSSAAAGATSHGIAAGLVNEAADANTSDLLKVLGPRRAAYARRVCAVLSSRCRWRSPFARPGSSVARPPCTCMPTTAVTSPSAAFCLAFHSKTLGLLFFCRDKLGLASLLAVCPSNSCPDECRPCFVLATSATHLRSLDPPKGREGGGKERTIEVPVDGVWVLDLWALAAPEALPGVAVRSAECSEPEGSTASLSGLPNLYCIPWEQRSIIRTTHMWCLCTTCAKVREQFWKWSNCQCRFQLDTLACPLPQETGHCLGKPLGNILGFADVPPATPALESIRVFGVQNQGGSSCLSSTHVLKNLYRELFGAVARAIPEALQKITGTSRRSVSGADSSTVFVGLLFSGGVDSTLLAGMVLRVLAAAMAKTHSKATKESSLNTALPEQLVVVELVSVAFSAEAPDRLTALRSFQDLLALLHALGKRYEPQDCRGGAGDTPSSKSVAFIGDWALELRLVAVDVANADSADCRSQLLEVIYPKQTHMDFNIAAPLYFSARRQCTAVFRVALVGELDIWSRRTSTRAAKSGCAHCTCKLCCAKLQAAAVQRAFSSVPDTQACDEIHVGGQGRLRISDLGFAVHAACPVHRKPRLLCSKEEAGNEGRTDAYAEGLSSRGDDVAPFKSLFLLPCGVPLATNEAGRPFMAMHLADLHEWCTLDGRRWRCIDSVTGNYTVQSTVFLMGSGADEIFGGYGRHRTANLTKGWEALRHEQILDLRRLWFRNMGRDCRALFAFGRWARVPFLDERLLDFVCCSVPFEHIVQPSADVRAAAEEVMRRLLMKAITPTQTVKEEDFNCPSASSKRTDLLERVEELTMNAAGLRAPGGQTNNTHVEPEAGSSGLCSANKWLIRICAAFCGLSFSAVAKKRAMQFGSRSAKVSNSECFPSNRKARGDATLEGCDENTYL</sequence>
<evidence type="ECO:0000256" key="1">
    <source>
        <dbReference type="ARBA" id="ARBA00022605"/>
    </source>
</evidence>
<name>U6GGP5_EIMAC</name>
<dbReference type="CDD" id="cd01991">
    <property type="entry name" value="Asn_synthase_B_C"/>
    <property type="match status" value="1"/>
</dbReference>
<feature type="domain" description="Asparagine synthetase" evidence="4">
    <location>
        <begin position="832"/>
        <end position="943"/>
    </location>
</feature>